<dbReference type="SFLD" id="SFLDF00029">
    <property type="entry name" value="phosphoserine_phosphatase"/>
    <property type="match status" value="1"/>
</dbReference>
<dbReference type="SUPFAM" id="SSF56784">
    <property type="entry name" value="HAD-like"/>
    <property type="match status" value="1"/>
</dbReference>
<evidence type="ECO:0000256" key="7">
    <source>
        <dbReference type="ARBA" id="ARBA00022723"/>
    </source>
</evidence>
<evidence type="ECO:0000256" key="5">
    <source>
        <dbReference type="ARBA" id="ARBA00015196"/>
    </source>
</evidence>
<dbReference type="CDD" id="cd04870">
    <property type="entry name" value="ACT_PSP_1"/>
    <property type="match status" value="1"/>
</dbReference>
<evidence type="ECO:0000256" key="2">
    <source>
        <dbReference type="ARBA" id="ARBA00005135"/>
    </source>
</evidence>
<dbReference type="Gene3D" id="3.30.70.260">
    <property type="match status" value="2"/>
</dbReference>
<dbReference type="SUPFAM" id="SSF55021">
    <property type="entry name" value="ACT-like"/>
    <property type="match status" value="1"/>
</dbReference>
<dbReference type="PANTHER" id="PTHR43344:SF2">
    <property type="entry name" value="PHOSPHOSERINE PHOSPHATASE"/>
    <property type="match status" value="1"/>
</dbReference>
<dbReference type="InterPro" id="IPR049148">
    <property type="entry name" value="PSP_ACT"/>
</dbReference>
<evidence type="ECO:0000256" key="11">
    <source>
        <dbReference type="ARBA" id="ARBA00031693"/>
    </source>
</evidence>
<dbReference type="Proteomes" id="UP001628220">
    <property type="component" value="Unassembled WGS sequence"/>
</dbReference>
<comment type="catalytic activity">
    <reaction evidence="12">
        <text>O-phospho-L-serine + H2O = L-serine + phosphate</text>
        <dbReference type="Rhea" id="RHEA:21208"/>
        <dbReference type="ChEBI" id="CHEBI:15377"/>
        <dbReference type="ChEBI" id="CHEBI:33384"/>
        <dbReference type="ChEBI" id="CHEBI:43474"/>
        <dbReference type="ChEBI" id="CHEBI:57524"/>
        <dbReference type="EC" id="3.1.3.3"/>
    </reaction>
</comment>
<dbReference type="RefSeq" id="WP_411915997.1">
    <property type="nucleotide sequence ID" value="NZ_BAAFSF010000004.1"/>
</dbReference>
<keyword evidence="6" id="KW-0028">Amino-acid biosynthesis</keyword>
<dbReference type="EC" id="3.1.3.3" evidence="4"/>
<dbReference type="SFLD" id="SFLDG01137">
    <property type="entry name" value="C1.6.1:_Phosphoserine_Phosphat"/>
    <property type="match status" value="1"/>
</dbReference>
<evidence type="ECO:0000259" key="14">
    <source>
        <dbReference type="PROSITE" id="PS51671"/>
    </source>
</evidence>
<evidence type="ECO:0000256" key="8">
    <source>
        <dbReference type="ARBA" id="ARBA00022801"/>
    </source>
</evidence>
<evidence type="ECO:0000256" key="9">
    <source>
        <dbReference type="ARBA" id="ARBA00022842"/>
    </source>
</evidence>
<dbReference type="NCBIfam" id="TIGR00338">
    <property type="entry name" value="serB"/>
    <property type="match status" value="1"/>
</dbReference>
<dbReference type="PANTHER" id="PTHR43344">
    <property type="entry name" value="PHOSPHOSERINE PHOSPHATASE"/>
    <property type="match status" value="1"/>
</dbReference>
<keyword evidence="8" id="KW-0378">Hydrolase</keyword>
<evidence type="ECO:0000313" key="15">
    <source>
        <dbReference type="EMBL" id="GAB1252236.1"/>
    </source>
</evidence>
<dbReference type="SFLD" id="SFLDG01136">
    <property type="entry name" value="C1.6:_Phosphoserine_Phosphatas"/>
    <property type="match status" value="1"/>
</dbReference>
<protein>
    <recommendedName>
        <fullName evidence="5">Phosphoserine phosphatase</fullName>
        <ecNumber evidence="4">3.1.3.3</ecNumber>
    </recommendedName>
    <alternativeName>
        <fullName evidence="11">O-phosphoserine phosphohydrolase</fullName>
    </alternativeName>
</protein>
<evidence type="ECO:0000313" key="16">
    <source>
        <dbReference type="Proteomes" id="UP001628220"/>
    </source>
</evidence>
<keyword evidence="10" id="KW-0718">Serine biosynthesis</keyword>
<keyword evidence="7" id="KW-0479">Metal-binding</keyword>
<evidence type="ECO:0000256" key="4">
    <source>
        <dbReference type="ARBA" id="ARBA00012640"/>
    </source>
</evidence>
<evidence type="ECO:0000256" key="6">
    <source>
        <dbReference type="ARBA" id="ARBA00022605"/>
    </source>
</evidence>
<comment type="caution">
    <text evidence="15">The sequence shown here is derived from an EMBL/GenBank/DDBJ whole genome shotgun (WGS) entry which is preliminary data.</text>
</comment>
<dbReference type="Pfam" id="PF00702">
    <property type="entry name" value="Hydrolase"/>
    <property type="match status" value="1"/>
</dbReference>
<dbReference type="Gene3D" id="3.40.50.1000">
    <property type="entry name" value="HAD superfamily/HAD-like"/>
    <property type="match status" value="1"/>
</dbReference>
<name>A0ABQ0E3K2_9PORP</name>
<evidence type="ECO:0000256" key="10">
    <source>
        <dbReference type="ARBA" id="ARBA00023299"/>
    </source>
</evidence>
<dbReference type="NCBIfam" id="TIGR01488">
    <property type="entry name" value="HAD-SF-IB"/>
    <property type="match status" value="1"/>
</dbReference>
<dbReference type="InterPro" id="IPR023214">
    <property type="entry name" value="HAD_sf"/>
</dbReference>
<comment type="pathway">
    <text evidence="2">Amino-acid biosynthesis; L-serine biosynthesis; L-serine from 3-phospho-D-glycerate: step 3/3.</text>
</comment>
<gene>
    <name evidence="15" type="primary">serB</name>
    <name evidence="15" type="ORF">Tsumi_13420</name>
</gene>
<dbReference type="Pfam" id="PF13740">
    <property type="entry name" value="ACT_6"/>
    <property type="match status" value="1"/>
</dbReference>
<dbReference type="CDD" id="cd07500">
    <property type="entry name" value="HAD_PSP"/>
    <property type="match status" value="1"/>
</dbReference>
<dbReference type="InterPro" id="IPR050582">
    <property type="entry name" value="HAD-like_SerB"/>
</dbReference>
<organism evidence="15 16">
    <name type="scientific">Porphyromonas miyakawae</name>
    <dbReference type="NCBI Taxonomy" id="3137470"/>
    <lineage>
        <taxon>Bacteria</taxon>
        <taxon>Pseudomonadati</taxon>
        <taxon>Bacteroidota</taxon>
        <taxon>Bacteroidia</taxon>
        <taxon>Bacteroidales</taxon>
        <taxon>Porphyromonadaceae</taxon>
        <taxon>Porphyromonas</taxon>
    </lineage>
</organism>
<dbReference type="InterPro" id="IPR004469">
    <property type="entry name" value="PSP"/>
</dbReference>
<keyword evidence="16" id="KW-1185">Reference proteome</keyword>
<proteinExistence type="inferred from homology"/>
<accession>A0ABQ0E3K2</accession>
<reference evidence="15 16" key="1">
    <citation type="journal article" date="2025" name="Int. J. Syst. Evol. Microbiol.">
        <title>Desulfovibrio falkowii sp. nov., Porphyromonas miyakawae sp. nov., Mediterraneibacter flintii sp. nov. and Owariibacterium komagatae gen. nov., sp. nov., isolated from human faeces.</title>
        <authorList>
            <person name="Hamaguchi T."/>
            <person name="Ohara M."/>
            <person name="Hisatomi A."/>
            <person name="Sekiguchi K."/>
            <person name="Takeda J.I."/>
            <person name="Ueyama J."/>
            <person name="Ito M."/>
            <person name="Nishiwaki H."/>
            <person name="Ogi T."/>
            <person name="Hirayama M."/>
            <person name="Ohkuma M."/>
            <person name="Sakamoto M."/>
            <person name="Ohno K."/>
        </authorList>
    </citation>
    <scope>NUCLEOTIDE SEQUENCE [LARGE SCALE GENOMIC DNA]</scope>
    <source>
        <strain evidence="15 16">13CB11C</strain>
    </source>
</reference>
<evidence type="ECO:0000256" key="13">
    <source>
        <dbReference type="ARBA" id="ARBA00048523"/>
    </source>
</evidence>
<dbReference type="InterPro" id="IPR036412">
    <property type="entry name" value="HAD-like_sf"/>
</dbReference>
<evidence type="ECO:0000256" key="1">
    <source>
        <dbReference type="ARBA" id="ARBA00001946"/>
    </source>
</evidence>
<dbReference type="Pfam" id="PF21086">
    <property type="entry name" value="ACT_PSP_2"/>
    <property type="match status" value="1"/>
</dbReference>
<evidence type="ECO:0000256" key="12">
    <source>
        <dbReference type="ARBA" id="ARBA00048138"/>
    </source>
</evidence>
<feature type="domain" description="ACT" evidence="14">
    <location>
        <begin position="35"/>
        <end position="107"/>
    </location>
</feature>
<dbReference type="EMBL" id="BAAFSF010000004">
    <property type="protein sequence ID" value="GAB1252236.1"/>
    <property type="molecule type" value="Genomic_DNA"/>
</dbReference>
<dbReference type="InterPro" id="IPR045865">
    <property type="entry name" value="ACT-like_dom_sf"/>
</dbReference>
<comment type="catalytic activity">
    <reaction evidence="13">
        <text>O-phospho-D-serine + H2O = D-serine + phosphate</text>
        <dbReference type="Rhea" id="RHEA:24873"/>
        <dbReference type="ChEBI" id="CHEBI:15377"/>
        <dbReference type="ChEBI" id="CHEBI:35247"/>
        <dbReference type="ChEBI" id="CHEBI:43474"/>
        <dbReference type="ChEBI" id="CHEBI:58680"/>
        <dbReference type="EC" id="3.1.3.3"/>
    </reaction>
</comment>
<comment type="cofactor">
    <cofactor evidence="1">
        <name>Mg(2+)</name>
        <dbReference type="ChEBI" id="CHEBI:18420"/>
    </cofactor>
</comment>
<keyword evidence="9" id="KW-0460">Magnesium</keyword>
<evidence type="ECO:0000256" key="3">
    <source>
        <dbReference type="ARBA" id="ARBA00009184"/>
    </source>
</evidence>
<dbReference type="InterPro" id="IPR002912">
    <property type="entry name" value="ACT_dom"/>
</dbReference>
<dbReference type="CDD" id="cd04871">
    <property type="entry name" value="ACT_PSP_2"/>
    <property type="match status" value="1"/>
</dbReference>
<dbReference type="SFLD" id="SFLDS00003">
    <property type="entry name" value="Haloacid_Dehalogenase"/>
    <property type="match status" value="1"/>
</dbReference>
<comment type="similarity">
    <text evidence="3">Belongs to the HAD-like hydrolase superfamily. SerB family.</text>
</comment>
<dbReference type="PROSITE" id="PS51671">
    <property type="entry name" value="ACT"/>
    <property type="match status" value="1"/>
</dbReference>
<sequence>MMEEKNLVPENRAVITHSDEEHNDAATGDKRKLILATIQGEDRPGVTASLMEILAKRNAFILDIGQADIHNNLNLGILFETTEADSGDIFKDLLYRAYELDVAIRFNPISPENYTEWVNAQGKNRYIITVVARKITAEMLAALADEAAAQGLNIDNIRRLTGRIPLDEGQRSPNASIEFSMRGTPLNVEKLQEKLVDMSSQLNMDISFQRESMFRRMRRVICFDMDSTLIQTEVIDELAARNGVGDKVKAITERAMRGEIDFKESFTERVALLKGLDINVMEDIAENLPMTEGIERLMKVLKLMGYKIAILSGGFMYFGTYIQRKFGIDYVYANQLEVDENGKLTGHYIGEIVDSRRKAELLKLIAQVEKVDLMQTVAVGDGANDLLMLQTAGLGIAFHAKPKVKAEAEQSLSFVGLDGILYFLGYKDSHFDEMLAQSYIV</sequence>